<dbReference type="InterPro" id="IPR034216">
    <property type="entry name" value="C5a_Peptidase"/>
</dbReference>
<dbReference type="InterPro" id="IPR036852">
    <property type="entry name" value="Peptidase_S8/S53_dom_sf"/>
</dbReference>
<dbReference type="CDD" id="cd07475">
    <property type="entry name" value="Peptidases_S8_C5a_Peptidase"/>
    <property type="match status" value="1"/>
</dbReference>
<dbReference type="InterPro" id="IPR023828">
    <property type="entry name" value="Peptidase_S8_Ser-AS"/>
</dbReference>
<keyword evidence="10 13" id="KW-0720">Serine protease</keyword>
<dbReference type="AlphaFoldDB" id="A0A160M775"/>
<evidence type="ECO:0000256" key="14">
    <source>
        <dbReference type="RuleBase" id="RU003355"/>
    </source>
</evidence>
<dbReference type="PRINTS" id="PR00723">
    <property type="entry name" value="SUBTILISIN"/>
</dbReference>
<feature type="active site" description="Charge relay system" evidence="12 13">
    <location>
        <position position="582"/>
    </location>
</feature>
<comment type="similarity">
    <text evidence="3 13 14">Belongs to the peptidase S8 family.</text>
</comment>
<feature type="active site" description="Charge relay system" evidence="12 13">
    <location>
        <position position="259"/>
    </location>
</feature>
<evidence type="ECO:0000256" key="12">
    <source>
        <dbReference type="PIRSR" id="PIRSR615500-1"/>
    </source>
</evidence>
<reference evidence="20 21" key="1">
    <citation type="submission" date="2016-04" db="EMBL/GenBank/DDBJ databases">
        <title>Complete genome sequence of Bacillus oceanisediminis strain 2691.</title>
        <authorList>
            <person name="Jeong H."/>
            <person name="Kim H.J."/>
            <person name="Lee D.-W."/>
        </authorList>
    </citation>
    <scope>NUCLEOTIDE SEQUENCE [LARGE SCALE GENOMIC DNA]</scope>
    <source>
        <strain evidence="20 21">2691</strain>
    </source>
</reference>
<dbReference type="Pfam" id="PF02225">
    <property type="entry name" value="PA"/>
    <property type="match status" value="1"/>
</dbReference>
<accession>A0A160M775</accession>
<feature type="signal peptide" evidence="16">
    <location>
        <begin position="1"/>
        <end position="24"/>
    </location>
</feature>
<dbReference type="Pfam" id="PF06280">
    <property type="entry name" value="fn3_5"/>
    <property type="match status" value="1"/>
</dbReference>
<dbReference type="Proteomes" id="UP000077856">
    <property type="component" value="Chromosome"/>
</dbReference>
<protein>
    <submittedName>
        <fullName evidence="20">Lactocepin</fullName>
    </submittedName>
</protein>
<evidence type="ECO:0000256" key="2">
    <source>
        <dbReference type="ARBA" id="ARBA00004613"/>
    </source>
</evidence>
<feature type="active site" description="Charge relay system" evidence="12 13">
    <location>
        <position position="193"/>
    </location>
</feature>
<keyword evidence="5" id="KW-0964">Secreted</keyword>
<dbReference type="Gene3D" id="2.60.40.10">
    <property type="entry name" value="Immunoglobulins"/>
    <property type="match status" value="1"/>
</dbReference>
<keyword evidence="8" id="KW-0677">Repeat</keyword>
<dbReference type="InterPro" id="IPR023827">
    <property type="entry name" value="Peptidase_S8_Asp-AS"/>
</dbReference>
<keyword evidence="11" id="KW-0106">Calcium</keyword>
<dbReference type="EMBL" id="CP015506">
    <property type="protein sequence ID" value="AND38359.1"/>
    <property type="molecule type" value="Genomic_DNA"/>
</dbReference>
<evidence type="ECO:0000256" key="4">
    <source>
        <dbReference type="ARBA" id="ARBA00022512"/>
    </source>
</evidence>
<dbReference type="GO" id="GO:0006508">
    <property type="term" value="P:proteolysis"/>
    <property type="evidence" value="ECO:0007669"/>
    <property type="project" value="UniProtKB-KW"/>
</dbReference>
<keyword evidence="7 16" id="KW-0732">Signal</keyword>
<evidence type="ECO:0000256" key="3">
    <source>
        <dbReference type="ARBA" id="ARBA00011073"/>
    </source>
</evidence>
<evidence type="ECO:0000256" key="10">
    <source>
        <dbReference type="ARBA" id="ARBA00022825"/>
    </source>
</evidence>
<dbReference type="RefSeq" id="WP_019379433.1">
    <property type="nucleotide sequence ID" value="NZ_CP015506.1"/>
</dbReference>
<evidence type="ECO:0000256" key="6">
    <source>
        <dbReference type="ARBA" id="ARBA00022670"/>
    </source>
</evidence>
<dbReference type="PROSITE" id="PS00136">
    <property type="entry name" value="SUBTILASE_ASP"/>
    <property type="match status" value="1"/>
</dbReference>
<evidence type="ECO:0000256" key="15">
    <source>
        <dbReference type="SAM" id="MobiDB-lite"/>
    </source>
</evidence>
<dbReference type="GO" id="GO:0016020">
    <property type="term" value="C:membrane"/>
    <property type="evidence" value="ECO:0007669"/>
    <property type="project" value="InterPro"/>
</dbReference>
<dbReference type="SUPFAM" id="SSF52025">
    <property type="entry name" value="PA domain"/>
    <property type="match status" value="1"/>
</dbReference>
<name>A0A160M775_9BACI</name>
<dbReference type="CDD" id="cd02133">
    <property type="entry name" value="PA_C5a_like"/>
    <property type="match status" value="1"/>
</dbReference>
<evidence type="ECO:0000313" key="21">
    <source>
        <dbReference type="Proteomes" id="UP000077856"/>
    </source>
</evidence>
<comment type="cofactor">
    <cofactor evidence="1">
        <name>Ca(2+)</name>
        <dbReference type="ChEBI" id="CHEBI:29108"/>
    </cofactor>
</comment>
<keyword evidence="9 13" id="KW-0378">Hydrolase</keyword>
<dbReference type="InterPro" id="IPR010435">
    <property type="entry name" value="C5a/SBT2-like_Fn3"/>
</dbReference>
<feature type="chain" id="PRO_5007818062" evidence="16">
    <location>
        <begin position="25"/>
        <end position="1276"/>
    </location>
</feature>
<evidence type="ECO:0000256" key="16">
    <source>
        <dbReference type="SAM" id="SignalP"/>
    </source>
</evidence>
<feature type="domain" description="PA" evidence="18">
    <location>
        <begin position="447"/>
        <end position="512"/>
    </location>
</feature>
<dbReference type="GO" id="GO:0005576">
    <property type="term" value="C:extracellular region"/>
    <property type="evidence" value="ECO:0007669"/>
    <property type="project" value="UniProtKB-SubCell"/>
</dbReference>
<dbReference type="KEGG" id="bon:A361_04255"/>
<dbReference type="InterPro" id="IPR015500">
    <property type="entry name" value="Peptidase_S8_subtilisin-rel"/>
</dbReference>
<evidence type="ECO:0000256" key="8">
    <source>
        <dbReference type="ARBA" id="ARBA00022737"/>
    </source>
</evidence>
<dbReference type="GO" id="GO:0004252">
    <property type="term" value="F:serine-type endopeptidase activity"/>
    <property type="evidence" value="ECO:0007669"/>
    <property type="project" value="UniProtKB-UniRule"/>
</dbReference>
<evidence type="ECO:0000256" key="9">
    <source>
        <dbReference type="ARBA" id="ARBA00022801"/>
    </source>
</evidence>
<feature type="domain" description="Peptidase S8/S53" evidence="17">
    <location>
        <begin position="184"/>
        <end position="630"/>
    </location>
</feature>
<proteinExistence type="inferred from homology"/>
<evidence type="ECO:0000256" key="13">
    <source>
        <dbReference type="PROSITE-ProRule" id="PRU01240"/>
    </source>
</evidence>
<evidence type="ECO:0000259" key="17">
    <source>
        <dbReference type="Pfam" id="PF00082"/>
    </source>
</evidence>
<dbReference type="PROSITE" id="PS51892">
    <property type="entry name" value="SUBTILASE"/>
    <property type="match status" value="1"/>
</dbReference>
<dbReference type="SUPFAM" id="SSF52743">
    <property type="entry name" value="Subtilisin-like"/>
    <property type="match status" value="1"/>
</dbReference>
<dbReference type="Pfam" id="PF00082">
    <property type="entry name" value="Peptidase_S8"/>
    <property type="match status" value="1"/>
</dbReference>
<dbReference type="InterPro" id="IPR022398">
    <property type="entry name" value="Peptidase_S8_His-AS"/>
</dbReference>
<evidence type="ECO:0000313" key="20">
    <source>
        <dbReference type="EMBL" id="AND38359.1"/>
    </source>
</evidence>
<organism evidence="20 21">
    <name type="scientific">Cytobacillus oceanisediminis 2691</name>
    <dbReference type="NCBI Taxonomy" id="1196031"/>
    <lineage>
        <taxon>Bacteria</taxon>
        <taxon>Bacillati</taxon>
        <taxon>Bacillota</taxon>
        <taxon>Bacilli</taxon>
        <taxon>Bacillales</taxon>
        <taxon>Bacillaceae</taxon>
        <taxon>Cytobacillus</taxon>
    </lineage>
</organism>
<evidence type="ECO:0000256" key="7">
    <source>
        <dbReference type="ARBA" id="ARBA00022729"/>
    </source>
</evidence>
<feature type="region of interest" description="Disordered" evidence="15">
    <location>
        <begin position="1248"/>
        <end position="1276"/>
    </location>
</feature>
<dbReference type="InterPro" id="IPR003137">
    <property type="entry name" value="PA_domain"/>
</dbReference>
<dbReference type="InterPro" id="IPR000209">
    <property type="entry name" value="Peptidase_S8/S53_dom"/>
</dbReference>
<dbReference type="InterPro" id="IPR050131">
    <property type="entry name" value="Peptidase_S8_subtilisin-like"/>
</dbReference>
<dbReference type="PROSITE" id="PS00138">
    <property type="entry name" value="SUBTILASE_SER"/>
    <property type="match status" value="1"/>
</dbReference>
<feature type="domain" description="C5a peptidase/Subtilisin-like protease SBT2-like Fn3-like" evidence="19">
    <location>
        <begin position="673"/>
        <end position="808"/>
    </location>
</feature>
<sequence>MRFKRSAVALLMFMLMFSSSVSGAVLPEKSPSTKGEENRKTIQEIKKSELDKQYSKTDIVRVIVEMKTEPSVLYAQKQKKKYKELPEATKQKLKTEKLSEQQKVKDRAKKNKVKMIERESFTTIVNGFSAEMMYGDIELVKEMPEVAEVQVVNEYEKPQEKPDMLYSKELVQAQEAWRDYGFKGEGMVVGVIDTGMDPSHRDMVLAEETEKELTKAEISKFKKDNGLLGKYYSEKVPYGYNYMDENDTIGDIGPDASMHGMHVAGTVGANGDEENGGIKGVAPEAQILALKVFGNDPNMPSTYSDIYVKAIDDAIILGADVLNMSLGSTAGFVSPESAEQKAIARAVENGILMSISAGNSAHFGNGFANPSSENPDIGVSGSPGVSYDSLQVASIENTFMDLDAVNYQFGEESGKAAFLSAGNVHPNDVETKTFEVAYGGLGKPEELSGVAGKYALIQRGELAFVDKAINAQAAGALGVIIYNNADGYVNMASDPSITIPQLFMLKTDGDKLAAAIQGGQTVTLSFNGEKTKSANPEAGKMSAFTSWGLTPNLDFKPEITAPGGQIYSTLENNQYGMMSGTSMAAPHVSGGAALVLERVDTEFGVTGFDRVNVAKNLMMNTAAPVMDKGTVNSAFEWNIPYSPRRQGSGIMQLHSALSSPVIVTEASTNEGKVALKEVGNTFEFTLKAQNFSDEDVDYDVAANLQTDFAAYGEMGWAADELEAQKILDASVKVDGQDAAEVTVPANGSVSFKVSVDVSNAKVVDPSKTGNWETPVNINDVFPNGYFVEGYVTLTDSSDVNPELTVPYVGFKGDWDKAPILDGMKYDDSSFYGMAGAVSETAEGYSYLGYDPVNDTFSGDAIAISPNGDKVQDQLIPVLSFLRNAKQIEFAITDEDGKTLRKLRTENSLRKHYYDGGLGPNYTLNPNWGWDGKISNQLAQDGQYYFEIKSVIDYAGAEWQSVKIPVKVDTAAPSVQAELIKGNTALKLEAADNPEGSGISYIDIFVDEESILDEALSGDTEEFTLPEELEAGTNVKVVAYDFAGNSSEATVEVGEVSNDKTVPYVYLVEPEALEVYNTNELNVSGTIKEESGMKEFTIAGTPIETTYNEAKGEYEFETTMTFEDGVHSLEVKAVDTANNAISFKRTIIVDATGPTVEIDGLPSSKYIKHNKKDPVINITVTDNFDQLRFYQDGSELFYQEFQEPYAMRGIEKEFNNIKLSLKEGLNVFTFEAEDLAGNKTTKTVELYKLKKGEQPPQNHETPDGPAKPGKGNGKKDK</sequence>
<evidence type="ECO:0000256" key="11">
    <source>
        <dbReference type="ARBA" id="ARBA00022837"/>
    </source>
</evidence>
<dbReference type="Gene3D" id="2.60.40.1710">
    <property type="entry name" value="Subtilisin-like superfamily"/>
    <property type="match status" value="1"/>
</dbReference>
<dbReference type="InterPro" id="IPR013783">
    <property type="entry name" value="Ig-like_fold"/>
</dbReference>
<comment type="subcellular location">
    <subcellularLocation>
        <location evidence="2">Secreted</location>
    </subcellularLocation>
</comment>
<dbReference type="PANTHER" id="PTHR43806">
    <property type="entry name" value="PEPTIDASE S8"/>
    <property type="match status" value="1"/>
</dbReference>
<keyword evidence="6 13" id="KW-0645">Protease</keyword>
<dbReference type="eggNOG" id="COG1404">
    <property type="taxonomic scope" value="Bacteria"/>
</dbReference>
<dbReference type="PROSITE" id="PS00137">
    <property type="entry name" value="SUBTILASE_HIS"/>
    <property type="match status" value="1"/>
</dbReference>
<evidence type="ECO:0000256" key="5">
    <source>
        <dbReference type="ARBA" id="ARBA00022525"/>
    </source>
</evidence>
<dbReference type="Gene3D" id="3.40.50.200">
    <property type="entry name" value="Peptidase S8/S53 domain"/>
    <property type="match status" value="1"/>
</dbReference>
<evidence type="ECO:0000259" key="18">
    <source>
        <dbReference type="Pfam" id="PF02225"/>
    </source>
</evidence>
<dbReference type="STRING" id="1196031.A361_04255"/>
<evidence type="ECO:0000256" key="1">
    <source>
        <dbReference type="ARBA" id="ARBA00001913"/>
    </source>
</evidence>
<evidence type="ECO:0000259" key="19">
    <source>
        <dbReference type="Pfam" id="PF06280"/>
    </source>
</evidence>
<gene>
    <name evidence="20" type="ORF">A361_04255</name>
</gene>
<keyword evidence="4" id="KW-0134">Cell wall</keyword>
<dbReference type="InterPro" id="IPR046450">
    <property type="entry name" value="PA_dom_sf"/>
</dbReference>
<dbReference type="PANTHER" id="PTHR43806:SF11">
    <property type="entry name" value="CEREVISIN-RELATED"/>
    <property type="match status" value="1"/>
</dbReference>
<dbReference type="Gene3D" id="3.50.30.30">
    <property type="match status" value="1"/>
</dbReference>